<dbReference type="InterPro" id="IPR036397">
    <property type="entry name" value="RNaseH_sf"/>
</dbReference>
<dbReference type="PROSITE" id="PS50994">
    <property type="entry name" value="INTEGRASE"/>
    <property type="match status" value="1"/>
</dbReference>
<dbReference type="AlphaFoldDB" id="A0A1X7U7B7"/>
<evidence type="ECO:0000313" key="2">
    <source>
        <dbReference type="EnsemblMetazoa" id="Aqu2.1.23660_001"/>
    </source>
</evidence>
<feature type="domain" description="Integrase catalytic" evidence="1">
    <location>
        <begin position="202"/>
        <end position="294"/>
    </location>
</feature>
<reference evidence="2" key="1">
    <citation type="submission" date="2017-05" db="UniProtKB">
        <authorList>
            <consortium name="EnsemblMetazoa"/>
        </authorList>
    </citation>
    <scope>IDENTIFICATION</scope>
</reference>
<dbReference type="InterPro" id="IPR001584">
    <property type="entry name" value="Integrase_cat-core"/>
</dbReference>
<organism evidence="2">
    <name type="scientific">Amphimedon queenslandica</name>
    <name type="common">Sponge</name>
    <dbReference type="NCBI Taxonomy" id="400682"/>
    <lineage>
        <taxon>Eukaryota</taxon>
        <taxon>Metazoa</taxon>
        <taxon>Porifera</taxon>
        <taxon>Demospongiae</taxon>
        <taxon>Heteroscleromorpha</taxon>
        <taxon>Haplosclerida</taxon>
        <taxon>Niphatidae</taxon>
        <taxon>Amphimedon</taxon>
    </lineage>
</organism>
<dbReference type="SUPFAM" id="SSF53098">
    <property type="entry name" value="Ribonuclease H-like"/>
    <property type="match status" value="1"/>
</dbReference>
<evidence type="ECO:0000259" key="1">
    <source>
        <dbReference type="PROSITE" id="PS50994"/>
    </source>
</evidence>
<dbReference type="EnsemblMetazoa" id="Aqu2.1.23660_001">
    <property type="protein sequence ID" value="Aqu2.1.23660_001"/>
    <property type="gene ID" value="Aqu2.1.23660"/>
</dbReference>
<dbReference type="GO" id="GO:0015074">
    <property type="term" value="P:DNA integration"/>
    <property type="evidence" value="ECO:0007669"/>
    <property type="project" value="InterPro"/>
</dbReference>
<dbReference type="OrthoDB" id="5962691at2759"/>
<dbReference type="STRING" id="400682.A0A1X7U7B7"/>
<dbReference type="InParanoid" id="A0A1X7U7B7"/>
<dbReference type="Gene3D" id="3.30.420.10">
    <property type="entry name" value="Ribonuclease H-like superfamily/Ribonuclease H"/>
    <property type="match status" value="1"/>
</dbReference>
<dbReference type="PANTHER" id="PTHR46791">
    <property type="entry name" value="EXPRESSED PROTEIN"/>
    <property type="match status" value="1"/>
</dbReference>
<proteinExistence type="predicted"/>
<protein>
    <recommendedName>
        <fullName evidence="1">Integrase catalytic domain-containing protein</fullName>
    </recommendedName>
</protein>
<dbReference type="InterPro" id="IPR012337">
    <property type="entry name" value="RNaseH-like_sf"/>
</dbReference>
<accession>A0A1X7U7B7</accession>
<dbReference type="GO" id="GO:0003676">
    <property type="term" value="F:nucleic acid binding"/>
    <property type="evidence" value="ECO:0007669"/>
    <property type="project" value="InterPro"/>
</dbReference>
<dbReference type="eggNOG" id="ENOG502QSMG">
    <property type="taxonomic scope" value="Eukaryota"/>
</dbReference>
<name>A0A1X7U7B7_AMPQE</name>
<sequence length="294" mass="33827">MDDIENVVFDLVKETVQEVLQYYSMPEAYGEEYSINLIDVIQQVLEVYVLINGCIDGDDEVLNTLKTLAQAMINEEESKIVIRRKGRPEILIDKDQLRYLVEQGFSVKHISLMFNCSRRTIERRMAEFEISLHKYSLLSDDYLDGITREIVALFPRCGENLLIGRLRSSGIVIQRERVRESLRRVDPTGVMARCRGRLHRRQYSVPSANALWHIDGYHKLIRWGYVIHGGIDGFSRLITFLNVSTNNLSNTVLHHFLKGVEEFGLPLRIRTDRGGENVAVASYMMNHPSRGPDS</sequence>
<dbReference type="InterPro" id="IPR058913">
    <property type="entry name" value="Integrase_dom_put"/>
</dbReference>
<dbReference type="PANTHER" id="PTHR46791:SF5">
    <property type="entry name" value="CLR5 DOMAIN-CONTAINING PROTEIN-RELATED"/>
    <property type="match status" value="1"/>
</dbReference>
<dbReference type="Pfam" id="PF24764">
    <property type="entry name" value="rva_4"/>
    <property type="match status" value="1"/>
</dbReference>